<dbReference type="InterPro" id="IPR036779">
    <property type="entry name" value="LysM_dom_sf"/>
</dbReference>
<accession>A0A090KU14</accession>
<feature type="compositionally biased region" description="Basic and acidic residues" evidence="1">
    <location>
        <begin position="305"/>
        <end position="319"/>
    </location>
</feature>
<dbReference type="AlphaFoldDB" id="A0A090KU14"/>
<gene>
    <name evidence="3" type="ORF">BT1A1_2389</name>
</gene>
<sequence length="536" mass="60867">MLTDNNQPAAIKFSLDETVWFRKGEEIGELYNLALEPNVTIQDLNHFISIRGSLKMYGEYKKSEAEINDEEDRIYFSGQKYVTVLDAREEGISEFHFDFPVDITVPREKVSSIEDLDVLIEFFDYSIPEKDCLKLSTNVAITGIAADASAYERKDILSSSEEGIPALSEDPLADKDRLIPVSNDFFTDKTDDDSTFSVEAKKVEDRDEELEENIQIPIQFTSTMNKLEKIEKKRVEADQVTVSTNTNEKQFEPDHLLVESGGLENEPEASHVIEEKENIPEAGRIEEELGNNLEVNRIKVVPEAGRQKAEPEKLEKKPEISSWLKDSENVPEVGPLLSNSSPKDNDRNTDPVLNDLDNENQVAVERNETKAVNTEAKLENEIEVSGELSKRDNEPVEEPKTRADLNQQIETVAGETSVQESAEQQDFADITIEEVQAEEDHEAHRTEKNINYQPQETNQDEKSISLTEFFGRKDENPAVRMKIYIVQARDTLSLIAEKYDVSVSQLLRTNHLESNQDVFEGQILYIPTNTHKIHSS</sequence>
<dbReference type="InterPro" id="IPR018392">
    <property type="entry name" value="LysM"/>
</dbReference>
<dbReference type="Pfam" id="PF20918">
    <property type="entry name" value="SPOCS_spoVID-N"/>
    <property type="match status" value="1"/>
</dbReference>
<evidence type="ECO:0000256" key="1">
    <source>
        <dbReference type="SAM" id="MobiDB-lite"/>
    </source>
</evidence>
<keyword evidence="4" id="KW-1185">Reference proteome</keyword>
<dbReference type="SMART" id="SM00257">
    <property type="entry name" value="LysM"/>
    <property type="match status" value="1"/>
</dbReference>
<dbReference type="Pfam" id="PF01476">
    <property type="entry name" value="LysM"/>
    <property type="match status" value="1"/>
</dbReference>
<dbReference type="PANTHER" id="PTHR33734">
    <property type="entry name" value="LYSM DOMAIN-CONTAINING GPI-ANCHORED PROTEIN 2"/>
    <property type="match status" value="1"/>
</dbReference>
<dbReference type="GO" id="GO:0008932">
    <property type="term" value="F:lytic endotransglycosylase activity"/>
    <property type="evidence" value="ECO:0007669"/>
    <property type="project" value="TreeGrafter"/>
</dbReference>
<dbReference type="CDD" id="cd00118">
    <property type="entry name" value="LysM"/>
    <property type="match status" value="1"/>
</dbReference>
<proteinExistence type="predicted"/>
<dbReference type="EMBL" id="CCRF01000066">
    <property type="protein sequence ID" value="CEE02209.1"/>
    <property type="molecule type" value="Genomic_DNA"/>
</dbReference>
<name>A0A090KU14_9BACI</name>
<feature type="compositionally biased region" description="Basic and acidic residues" evidence="1">
    <location>
        <begin position="388"/>
        <end position="401"/>
    </location>
</feature>
<dbReference type="SUPFAM" id="SSF54106">
    <property type="entry name" value="LysM domain"/>
    <property type="match status" value="1"/>
</dbReference>
<feature type="domain" description="LysM" evidence="2">
    <location>
        <begin position="482"/>
        <end position="526"/>
    </location>
</feature>
<dbReference type="InterPro" id="IPR048862">
    <property type="entry name" value="SPOCS_spoVID_N"/>
</dbReference>
<dbReference type="PROSITE" id="PS51782">
    <property type="entry name" value="LYSM"/>
    <property type="match status" value="1"/>
</dbReference>
<dbReference type="Proteomes" id="UP000040576">
    <property type="component" value="Unassembled WGS sequence"/>
</dbReference>
<dbReference type="Gene3D" id="3.10.350.10">
    <property type="entry name" value="LysM domain"/>
    <property type="match status" value="1"/>
</dbReference>
<dbReference type="PANTHER" id="PTHR33734:SF36">
    <property type="entry name" value="STAGE VI SPORULATION PROTEIN D"/>
    <property type="match status" value="1"/>
</dbReference>
<reference evidence="3 4" key="1">
    <citation type="submission" date="2014-07" db="EMBL/GenBank/DDBJ databases">
        <authorList>
            <person name="Wibberg Daniel"/>
        </authorList>
    </citation>
    <scope>NUCLEOTIDE SEQUENCE [LARGE SCALE GENOMIC DNA]</scope>
</reference>
<evidence type="ECO:0000313" key="3">
    <source>
        <dbReference type="EMBL" id="CEE02209.1"/>
    </source>
</evidence>
<evidence type="ECO:0000313" key="4">
    <source>
        <dbReference type="Proteomes" id="UP000040576"/>
    </source>
</evidence>
<protein>
    <recommendedName>
        <fullName evidence="2">LysM domain-containing protein</fullName>
    </recommendedName>
</protein>
<organism evidence="3 4">
    <name type="scientific">Caldibacillus thermoamylovorans</name>
    <dbReference type="NCBI Taxonomy" id="35841"/>
    <lineage>
        <taxon>Bacteria</taxon>
        <taxon>Bacillati</taxon>
        <taxon>Bacillota</taxon>
        <taxon>Bacilli</taxon>
        <taxon>Bacillales</taxon>
        <taxon>Bacillaceae</taxon>
        <taxon>Caldibacillus</taxon>
    </lineage>
</organism>
<feature type="region of interest" description="Disordered" evidence="1">
    <location>
        <begin position="305"/>
        <end position="401"/>
    </location>
</feature>
<evidence type="ECO:0000259" key="2">
    <source>
        <dbReference type="PROSITE" id="PS51782"/>
    </source>
</evidence>